<dbReference type="EMBL" id="DAKRPA010000008">
    <property type="protein sequence ID" value="DBA04413.1"/>
    <property type="molecule type" value="Genomic_DNA"/>
</dbReference>
<dbReference type="SUPFAM" id="SSF47923">
    <property type="entry name" value="Ypt/Rab-GAP domain of gyp1p"/>
    <property type="match status" value="2"/>
</dbReference>
<evidence type="ECO:0000313" key="3">
    <source>
        <dbReference type="EMBL" id="DBA04413.1"/>
    </source>
</evidence>
<evidence type="ECO:0000259" key="2">
    <source>
        <dbReference type="PROSITE" id="PS50086"/>
    </source>
</evidence>
<reference evidence="3" key="1">
    <citation type="submission" date="2022-11" db="EMBL/GenBank/DDBJ databases">
        <authorList>
            <person name="Morgan W.R."/>
            <person name="Tartar A."/>
        </authorList>
    </citation>
    <scope>NUCLEOTIDE SEQUENCE</scope>
    <source>
        <strain evidence="3">ARSEF 373</strain>
    </source>
</reference>
<dbReference type="SMART" id="SM00164">
    <property type="entry name" value="TBC"/>
    <property type="match status" value="1"/>
</dbReference>
<gene>
    <name evidence="3" type="ORF">N0F65_010009</name>
</gene>
<dbReference type="GO" id="GO:0005096">
    <property type="term" value="F:GTPase activator activity"/>
    <property type="evidence" value="ECO:0007669"/>
    <property type="project" value="TreeGrafter"/>
</dbReference>
<feature type="compositionally biased region" description="Basic and acidic residues" evidence="1">
    <location>
        <begin position="366"/>
        <end position="376"/>
    </location>
</feature>
<protein>
    <recommendedName>
        <fullName evidence="2">Rab-GAP TBC domain-containing protein</fullName>
    </recommendedName>
</protein>
<feature type="compositionally biased region" description="Polar residues" evidence="1">
    <location>
        <begin position="378"/>
        <end position="387"/>
    </location>
</feature>
<dbReference type="InterPro" id="IPR000195">
    <property type="entry name" value="Rab-GAP-TBC_dom"/>
</dbReference>
<dbReference type="PROSITE" id="PS50086">
    <property type="entry name" value="TBC_RABGAP"/>
    <property type="match status" value="1"/>
</dbReference>
<dbReference type="PANTHER" id="PTHR22957">
    <property type="entry name" value="TBC1 DOMAIN FAMILY MEMBER GTPASE-ACTIVATING PROTEIN"/>
    <property type="match status" value="1"/>
</dbReference>
<feature type="domain" description="Rab-GAP TBC" evidence="2">
    <location>
        <begin position="69"/>
        <end position="314"/>
    </location>
</feature>
<organism evidence="3 4">
    <name type="scientific">Lagenidium giganteum</name>
    <dbReference type="NCBI Taxonomy" id="4803"/>
    <lineage>
        <taxon>Eukaryota</taxon>
        <taxon>Sar</taxon>
        <taxon>Stramenopiles</taxon>
        <taxon>Oomycota</taxon>
        <taxon>Peronosporomycetes</taxon>
        <taxon>Pythiales</taxon>
        <taxon>Pythiaceae</taxon>
    </lineage>
</organism>
<feature type="region of interest" description="Disordered" evidence="1">
    <location>
        <begin position="366"/>
        <end position="387"/>
    </location>
</feature>
<dbReference type="Proteomes" id="UP001146120">
    <property type="component" value="Unassembled WGS sequence"/>
</dbReference>
<dbReference type="GO" id="GO:0006886">
    <property type="term" value="P:intracellular protein transport"/>
    <property type="evidence" value="ECO:0007669"/>
    <property type="project" value="TreeGrafter"/>
</dbReference>
<sequence length="387" mass="43877">MPAAESNNADGARLPAACSPPPVHTPSSHPAQDVRSWLLSPPGSKDDDPTELGLDAIRHLMSSGIGHDDLAMRTRAMAWRILLGVLSTSKASWQRDMQTRRDEFTAWKREFLGKRQRRTAPTVADDEDNNNGGQTQVIPCASDDDQRDASLVKEIEKDVSRTQSALAFFAIGGIAQQWMLRILFVYAKRHPDIGYMQGMNEILAPLLLVFGSDPDEEWAQHAEADAFHAFETIMSSAKILYMRSPSDPSKSGVDRQMERLTTLIRQHDALLWQHLNSVGLTPDLYTFRWYMTLLAREFPMDVTLRVWDALLADPKRFSFVHYVCCALVRHQRHALLHEGFTACLNILQTLPNVDIEQVLTQAEQMREKDRLTDHNRQRAASFSMTRQ</sequence>
<dbReference type="FunFam" id="1.10.472.80:FF:000048">
    <property type="entry name" value="TBC domain containing protein"/>
    <property type="match status" value="1"/>
</dbReference>
<keyword evidence="4" id="KW-1185">Reference proteome</keyword>
<name>A0AAV2ZI11_9STRA</name>
<proteinExistence type="predicted"/>
<feature type="region of interest" description="Disordered" evidence="1">
    <location>
        <begin position="1"/>
        <end position="51"/>
    </location>
</feature>
<reference evidence="3" key="2">
    <citation type="journal article" date="2023" name="Microbiol Resour">
        <title>Decontamination and Annotation of the Draft Genome Sequence of the Oomycete Lagenidium giganteum ARSEF 373.</title>
        <authorList>
            <person name="Morgan W.R."/>
            <person name="Tartar A."/>
        </authorList>
    </citation>
    <scope>NUCLEOTIDE SEQUENCE</scope>
    <source>
        <strain evidence="3">ARSEF 373</strain>
    </source>
</reference>
<dbReference type="Gene3D" id="1.10.8.270">
    <property type="entry name" value="putative rabgap domain of human tbc1 domain family member 14 like domains"/>
    <property type="match status" value="1"/>
</dbReference>
<dbReference type="Pfam" id="PF00566">
    <property type="entry name" value="RabGAP-TBC"/>
    <property type="match status" value="1"/>
</dbReference>
<dbReference type="AlphaFoldDB" id="A0AAV2ZI11"/>
<evidence type="ECO:0000256" key="1">
    <source>
        <dbReference type="SAM" id="MobiDB-lite"/>
    </source>
</evidence>
<evidence type="ECO:0000313" key="4">
    <source>
        <dbReference type="Proteomes" id="UP001146120"/>
    </source>
</evidence>
<comment type="caution">
    <text evidence="3">The sequence shown here is derived from an EMBL/GenBank/DDBJ whole genome shotgun (WGS) entry which is preliminary data.</text>
</comment>
<accession>A0AAV2ZI11</accession>
<dbReference type="Gene3D" id="1.10.472.80">
    <property type="entry name" value="Ypt/Rab-GAP domain of gyp1p, domain 3"/>
    <property type="match status" value="1"/>
</dbReference>
<feature type="region of interest" description="Disordered" evidence="1">
    <location>
        <begin position="116"/>
        <end position="141"/>
    </location>
</feature>
<dbReference type="InterPro" id="IPR035969">
    <property type="entry name" value="Rab-GAP_TBC_sf"/>
</dbReference>
<dbReference type="PANTHER" id="PTHR22957:SF27">
    <property type="entry name" value="TBC1 DOMAIN FAMILY MEMBER 13"/>
    <property type="match status" value="1"/>
</dbReference>